<evidence type="ECO:0000259" key="2">
    <source>
        <dbReference type="PROSITE" id="PS50206"/>
    </source>
</evidence>
<dbReference type="PROSITE" id="PS50206">
    <property type="entry name" value="RHODANESE_3"/>
    <property type="match status" value="1"/>
</dbReference>
<dbReference type="InterPro" id="IPR036873">
    <property type="entry name" value="Rhodanese-like_dom_sf"/>
</dbReference>
<dbReference type="Pfam" id="PF00581">
    <property type="entry name" value="Rhodanese"/>
    <property type="match status" value="1"/>
</dbReference>
<dbReference type="InterPro" id="IPR017582">
    <property type="entry name" value="SelU"/>
</dbReference>
<dbReference type="PANTHER" id="PTHR30401">
    <property type="entry name" value="TRNA 2-SELENOURIDINE SYNTHASE"/>
    <property type="match status" value="1"/>
</dbReference>
<gene>
    <name evidence="3" type="ORF">TPAS_883</name>
</gene>
<keyword evidence="4" id="KW-1185">Reference proteome</keyword>
<dbReference type="OrthoDB" id="9808735at2"/>
<organism evidence="3 4">
    <name type="scientific">Trichococcus pasteurii</name>
    <dbReference type="NCBI Taxonomy" id="43064"/>
    <lineage>
        <taxon>Bacteria</taxon>
        <taxon>Bacillati</taxon>
        <taxon>Bacillota</taxon>
        <taxon>Bacilli</taxon>
        <taxon>Lactobacillales</taxon>
        <taxon>Carnobacteriaceae</taxon>
        <taxon>Trichococcus</taxon>
    </lineage>
</organism>
<dbReference type="NCBIfam" id="TIGR03167">
    <property type="entry name" value="tRNA_sel_U_synt"/>
    <property type="match status" value="1"/>
</dbReference>
<dbReference type="PANTHER" id="PTHR30401:SF0">
    <property type="entry name" value="TRNA 2-SELENOURIDINE SYNTHASE"/>
    <property type="match status" value="1"/>
</dbReference>
<dbReference type="Pfam" id="PF26341">
    <property type="entry name" value="AAA_SelU"/>
    <property type="match status" value="1"/>
</dbReference>
<dbReference type="Proteomes" id="UP000195985">
    <property type="component" value="Unassembled WGS sequence"/>
</dbReference>
<evidence type="ECO:0000256" key="1">
    <source>
        <dbReference type="ARBA" id="ARBA00023266"/>
    </source>
</evidence>
<dbReference type="SUPFAM" id="SSF52821">
    <property type="entry name" value="Rhodanese/Cell cycle control phosphatase"/>
    <property type="match status" value="1"/>
</dbReference>
<dbReference type="GO" id="GO:0043828">
    <property type="term" value="F:tRNA 2-selenouridine synthase activity"/>
    <property type="evidence" value="ECO:0007669"/>
    <property type="project" value="InterPro"/>
</dbReference>
<proteinExistence type="predicted"/>
<dbReference type="STRING" id="43064.SAMN04488086_10170"/>
<dbReference type="Gene3D" id="3.40.250.10">
    <property type="entry name" value="Rhodanese-like domain"/>
    <property type="match status" value="1"/>
</dbReference>
<dbReference type="GO" id="GO:0002098">
    <property type="term" value="P:tRNA wobble uridine modification"/>
    <property type="evidence" value="ECO:0007669"/>
    <property type="project" value="InterPro"/>
</dbReference>
<dbReference type="InterPro" id="IPR001763">
    <property type="entry name" value="Rhodanese-like_dom"/>
</dbReference>
<evidence type="ECO:0000313" key="3">
    <source>
        <dbReference type="EMBL" id="SLM51207.1"/>
    </source>
</evidence>
<dbReference type="SMART" id="SM00450">
    <property type="entry name" value="RHOD"/>
    <property type="match status" value="1"/>
</dbReference>
<feature type="domain" description="Rhodanese" evidence="2">
    <location>
        <begin position="49"/>
        <end position="171"/>
    </location>
</feature>
<name>A0A1W1IDW1_9LACT</name>
<dbReference type="InterPro" id="IPR058840">
    <property type="entry name" value="AAA_SelU"/>
</dbReference>
<dbReference type="NCBIfam" id="NF008752">
    <property type="entry name" value="PRK11784.1-4"/>
    <property type="match status" value="1"/>
</dbReference>
<sequence>MRSLSGRFDALASRFRVAFLTDRGYTKKQKVVNQLKPVATYEEIEQQRGDKSILYVDVRSPSEYAKSTIPGAVNVPVLDDEDRKTVGTLYVAGKIDDAKSHGIQTISPRLPEMFNLFQEYTKAYDQVVIFCSRGGFRSNSIFSLLKSLGMNVHRMEGGYKNYRSTINKLIPVLFEKVQFVTLYGNTGTGKTAILEELKKRGANVLDLEACANNRGSVFGGVGLKKKQPHNQKMFESLLAESAAGWKEPLIVFTEGESKRIGQAVLPPSLVDAMQKGLNLNIEASLDYRIGQIKKDYLHSNETELLTALDRLKPYLNEARVEGYKEQVRQQNFDAVIADLLVKYYDPRYNFNKKEFAAIFRNEDAATTAESILEWMKQRND</sequence>
<keyword evidence="1" id="KW-0711">Selenium</keyword>
<evidence type="ECO:0000313" key="4">
    <source>
        <dbReference type="Proteomes" id="UP000195985"/>
    </source>
</evidence>
<dbReference type="AlphaFoldDB" id="A0A1W1IDW1"/>
<dbReference type="NCBIfam" id="NF008750">
    <property type="entry name" value="PRK11784.1-2"/>
    <property type="match status" value="1"/>
</dbReference>
<protein>
    <submittedName>
        <fullName evidence="3">Trna 2-selenouridine synthase</fullName>
    </submittedName>
</protein>
<dbReference type="EMBL" id="FWEY01000002">
    <property type="protein sequence ID" value="SLM51207.1"/>
    <property type="molecule type" value="Genomic_DNA"/>
</dbReference>
<accession>A0A1W1IDW1</accession>
<reference evidence="4" key="1">
    <citation type="submission" date="2016-04" db="EMBL/GenBank/DDBJ databases">
        <authorList>
            <person name="Strepis N."/>
        </authorList>
    </citation>
    <scope>NUCLEOTIDE SEQUENCE [LARGE SCALE GENOMIC DNA]</scope>
</reference>